<organism evidence="1 2">
    <name type="scientific">Limosa lapponica baueri</name>
    <dbReference type="NCBI Taxonomy" id="1758121"/>
    <lineage>
        <taxon>Eukaryota</taxon>
        <taxon>Metazoa</taxon>
        <taxon>Chordata</taxon>
        <taxon>Craniata</taxon>
        <taxon>Vertebrata</taxon>
        <taxon>Euteleostomi</taxon>
        <taxon>Archelosauria</taxon>
        <taxon>Archosauria</taxon>
        <taxon>Dinosauria</taxon>
        <taxon>Saurischia</taxon>
        <taxon>Theropoda</taxon>
        <taxon>Coelurosauria</taxon>
        <taxon>Aves</taxon>
        <taxon>Neognathae</taxon>
        <taxon>Neoaves</taxon>
        <taxon>Charadriiformes</taxon>
        <taxon>Scolopacidae</taxon>
        <taxon>Limosa</taxon>
    </lineage>
</organism>
<gene>
    <name evidence="1" type="ORF">llap_7672</name>
</gene>
<name>A0A2I0U7H8_LIMLA</name>
<evidence type="ECO:0000313" key="2">
    <source>
        <dbReference type="Proteomes" id="UP000233556"/>
    </source>
</evidence>
<evidence type="ECO:0000313" key="1">
    <source>
        <dbReference type="EMBL" id="PKU42027.1"/>
    </source>
</evidence>
<reference evidence="2" key="2">
    <citation type="submission" date="2017-12" db="EMBL/GenBank/DDBJ databases">
        <title>Genome sequence of the Bar-tailed Godwit (Limosa lapponica baueri).</title>
        <authorList>
            <person name="Lima N.C.B."/>
            <person name="Parody-Merino A.M."/>
            <person name="Battley P.F."/>
            <person name="Fidler A.E."/>
            <person name="Prosdocimi F."/>
        </authorList>
    </citation>
    <scope>NUCLEOTIDE SEQUENCE [LARGE SCALE GENOMIC DNA]</scope>
</reference>
<sequence>MTDKSNQLHVAREAEDSGITLHMYQVKASKQDKLRRVKPKHTICAIPEEGVWEKTHLAIPVLELECRS</sequence>
<reference evidence="2" key="1">
    <citation type="submission" date="2017-11" db="EMBL/GenBank/DDBJ databases">
        <authorList>
            <person name="Lima N.C."/>
            <person name="Parody-Merino A.M."/>
            <person name="Battley P.F."/>
            <person name="Fidler A.E."/>
            <person name="Prosdocimi F."/>
        </authorList>
    </citation>
    <scope>NUCLEOTIDE SEQUENCE [LARGE SCALE GENOMIC DNA]</scope>
</reference>
<protein>
    <submittedName>
        <fullName evidence="1">Uncharacterized protein</fullName>
    </submittedName>
</protein>
<dbReference type="AlphaFoldDB" id="A0A2I0U7H8"/>
<dbReference type="EMBL" id="KZ506041">
    <property type="protein sequence ID" value="PKU42027.1"/>
    <property type="molecule type" value="Genomic_DNA"/>
</dbReference>
<accession>A0A2I0U7H8</accession>
<proteinExistence type="predicted"/>
<keyword evidence="2" id="KW-1185">Reference proteome</keyword>
<dbReference type="Proteomes" id="UP000233556">
    <property type="component" value="Unassembled WGS sequence"/>
</dbReference>